<gene>
    <name evidence="1" type="ORF">RF679_00910</name>
</gene>
<proteinExistence type="predicted"/>
<keyword evidence="2" id="KW-1185">Reference proteome</keyword>
<organism evidence="1 2">
    <name type="scientific">Undibacterium cyanobacteriorum</name>
    <dbReference type="NCBI Taxonomy" id="3073561"/>
    <lineage>
        <taxon>Bacteria</taxon>
        <taxon>Pseudomonadati</taxon>
        <taxon>Pseudomonadota</taxon>
        <taxon>Betaproteobacteria</taxon>
        <taxon>Burkholderiales</taxon>
        <taxon>Oxalobacteraceae</taxon>
        <taxon>Undibacterium</taxon>
    </lineage>
</organism>
<dbReference type="RefSeq" id="WP_309482347.1">
    <property type="nucleotide sequence ID" value="NZ_CP133720.1"/>
</dbReference>
<protein>
    <recommendedName>
        <fullName evidence="3">STAS/SEC14 domain-containing protein</fullName>
    </recommendedName>
</protein>
<accession>A0ABY9RI12</accession>
<name>A0ABY9RI12_9BURK</name>
<sequence length="139" mass="15641">MQAHDHIDRIVTTQIDDRILISYVRGSWTMAQFQANHEYSQSFVRQLNDTGDWASLVVIEDTLVSCIDVLEAGRNAIPTNPDCSHLKALAWVIAPEIEGYVLLRARYRAIFEGILPNQIFSAIDEAKAWLQAQLSATPT</sequence>
<evidence type="ECO:0000313" key="1">
    <source>
        <dbReference type="EMBL" id="WMW80856.1"/>
    </source>
</evidence>
<evidence type="ECO:0008006" key="3">
    <source>
        <dbReference type="Google" id="ProtNLM"/>
    </source>
</evidence>
<reference evidence="1" key="1">
    <citation type="submission" date="2023-09" db="EMBL/GenBank/DDBJ databases">
        <title>Undibacterium sp. 20NA77.5 isolated from freshwater.</title>
        <authorList>
            <person name="Le V."/>
            <person name="Ko S.-R."/>
            <person name="Ahn C.-Y."/>
            <person name="Oh H.-M."/>
        </authorList>
    </citation>
    <scope>NUCLEOTIDE SEQUENCE</scope>
    <source>
        <strain evidence="1">20NA77.5</strain>
    </source>
</reference>
<dbReference type="EMBL" id="CP133720">
    <property type="protein sequence ID" value="WMW80856.1"/>
    <property type="molecule type" value="Genomic_DNA"/>
</dbReference>
<evidence type="ECO:0000313" key="2">
    <source>
        <dbReference type="Proteomes" id="UP001181355"/>
    </source>
</evidence>
<dbReference type="Proteomes" id="UP001181355">
    <property type="component" value="Chromosome"/>
</dbReference>